<organism evidence="2 3">
    <name type="scientific">Micromonospora cathayae</name>
    <dbReference type="NCBI Taxonomy" id="3028804"/>
    <lineage>
        <taxon>Bacteria</taxon>
        <taxon>Bacillati</taxon>
        <taxon>Actinomycetota</taxon>
        <taxon>Actinomycetes</taxon>
        <taxon>Micromonosporales</taxon>
        <taxon>Micromonosporaceae</taxon>
        <taxon>Micromonospora</taxon>
    </lineage>
</organism>
<dbReference type="NCBIfam" id="TIGR03086">
    <property type="entry name" value="TIGR03086 family metal-binding protein"/>
    <property type="match status" value="1"/>
</dbReference>
<evidence type="ECO:0000313" key="2">
    <source>
        <dbReference type="EMBL" id="WDZ83222.1"/>
    </source>
</evidence>
<dbReference type="SUPFAM" id="SSF109854">
    <property type="entry name" value="DinB/YfiT-like putative metalloenzymes"/>
    <property type="match status" value="1"/>
</dbReference>
<dbReference type="NCBIfam" id="TIGR03083">
    <property type="entry name" value="maleylpyruvate isomerase family mycothiol-dependent enzyme"/>
    <property type="match status" value="1"/>
</dbReference>
<evidence type="ECO:0000259" key="1">
    <source>
        <dbReference type="Pfam" id="PF11716"/>
    </source>
</evidence>
<protein>
    <submittedName>
        <fullName evidence="2">TIGR03086 family metal-binding protein</fullName>
    </submittedName>
</protein>
<dbReference type="EMBL" id="CP118615">
    <property type="protein sequence ID" value="WDZ83222.1"/>
    <property type="molecule type" value="Genomic_DNA"/>
</dbReference>
<name>A0ABY7ZK14_9ACTN</name>
<dbReference type="InterPro" id="IPR024344">
    <property type="entry name" value="MDMPI_metal-binding"/>
</dbReference>
<dbReference type="InterPro" id="IPR034660">
    <property type="entry name" value="DinB/YfiT-like"/>
</dbReference>
<accession>A0ABY7ZK14</accession>
<dbReference type="RefSeq" id="WP_275029656.1">
    <property type="nucleotide sequence ID" value="NZ_CP118615.1"/>
</dbReference>
<gene>
    <name evidence="2" type="ORF">PVK37_22555</name>
</gene>
<sequence>MLDLEPATTVLSRVVAAIRDDQLSGPTPCPEMTVGDLVDHVGGLALGFTMAAAKTPLEGGPRASAANLGPDWRTGVPARLAEMAQAWRAEAAWTGMTRAGGVDLPGEVAGIVALDEVIVHAWDLAVATGQTVSFDPELVKPAYAWVETMVAQNPAGDPRLFAAAVPVPSDAPLLDRLVGLTGRDPAWRPAQAG</sequence>
<reference evidence="2 3" key="1">
    <citation type="submission" date="2023-02" db="EMBL/GenBank/DDBJ databases">
        <authorList>
            <person name="Mo P."/>
        </authorList>
    </citation>
    <scope>NUCLEOTIDE SEQUENCE [LARGE SCALE GENOMIC DNA]</scope>
    <source>
        <strain evidence="2 3">HUAS 3</strain>
    </source>
</reference>
<dbReference type="InterPro" id="IPR017517">
    <property type="entry name" value="Maleyloyr_isom"/>
</dbReference>
<evidence type="ECO:0000313" key="3">
    <source>
        <dbReference type="Proteomes" id="UP001219605"/>
    </source>
</evidence>
<dbReference type="Proteomes" id="UP001219605">
    <property type="component" value="Chromosome"/>
</dbReference>
<dbReference type="Pfam" id="PF11716">
    <property type="entry name" value="MDMPI_N"/>
    <property type="match status" value="1"/>
</dbReference>
<dbReference type="InterPro" id="IPR017520">
    <property type="entry name" value="CHP03086"/>
</dbReference>
<proteinExistence type="predicted"/>
<feature type="domain" description="Mycothiol-dependent maleylpyruvate isomerase metal-binding" evidence="1">
    <location>
        <begin position="5"/>
        <end position="125"/>
    </location>
</feature>
<dbReference type="Gene3D" id="1.20.120.450">
    <property type="entry name" value="dinb family like domain"/>
    <property type="match status" value="1"/>
</dbReference>
<keyword evidence="3" id="KW-1185">Reference proteome</keyword>